<reference evidence="7 8" key="1">
    <citation type="submission" date="2024-02" db="EMBL/GenBank/DDBJ databases">
        <authorList>
            <person name="Daric V."/>
            <person name="Darras S."/>
        </authorList>
    </citation>
    <scope>NUCLEOTIDE SEQUENCE [LARGE SCALE GENOMIC DNA]</scope>
</reference>
<feature type="transmembrane region" description="Helical" evidence="5">
    <location>
        <begin position="319"/>
        <end position="340"/>
    </location>
</feature>
<keyword evidence="2 5" id="KW-0812">Transmembrane</keyword>
<feature type="transmembrane region" description="Helical" evidence="5">
    <location>
        <begin position="12"/>
        <end position="36"/>
    </location>
</feature>
<evidence type="ECO:0000256" key="1">
    <source>
        <dbReference type="ARBA" id="ARBA00004141"/>
    </source>
</evidence>
<dbReference type="PROSITE" id="PS50850">
    <property type="entry name" value="MFS"/>
    <property type="match status" value="1"/>
</dbReference>
<evidence type="ECO:0000259" key="6">
    <source>
        <dbReference type="PROSITE" id="PS50850"/>
    </source>
</evidence>
<feature type="transmembrane region" description="Helical" evidence="5">
    <location>
        <begin position="163"/>
        <end position="183"/>
    </location>
</feature>
<feature type="transmembrane region" description="Helical" evidence="5">
    <location>
        <begin position="138"/>
        <end position="156"/>
    </location>
</feature>
<dbReference type="PANTHER" id="PTHR24002">
    <property type="entry name" value="SOLUTE CARRIER FAMILY 22 MEMBER 18"/>
    <property type="match status" value="1"/>
</dbReference>
<keyword evidence="3 5" id="KW-1133">Transmembrane helix</keyword>
<comment type="caution">
    <text evidence="7">The sequence shown here is derived from an EMBL/GenBank/DDBJ whole genome shotgun (WGS) entry which is preliminary data.</text>
</comment>
<dbReference type="InterPro" id="IPR020846">
    <property type="entry name" value="MFS_dom"/>
</dbReference>
<evidence type="ECO:0000256" key="3">
    <source>
        <dbReference type="ARBA" id="ARBA00022989"/>
    </source>
</evidence>
<dbReference type="Gene3D" id="1.20.1250.20">
    <property type="entry name" value="MFS general substrate transporter like domains"/>
    <property type="match status" value="1"/>
</dbReference>
<comment type="subcellular location">
    <subcellularLocation>
        <location evidence="1">Membrane</location>
        <topology evidence="1">Multi-pass membrane protein</topology>
    </subcellularLocation>
</comment>
<dbReference type="PANTHER" id="PTHR24002:SF3">
    <property type="entry name" value="SOLUTE CARRIER FAMILY 22 MEMBER 18"/>
    <property type="match status" value="1"/>
</dbReference>
<protein>
    <recommendedName>
        <fullName evidence="6">Major facilitator superfamily (MFS) profile domain-containing protein</fullName>
    </recommendedName>
</protein>
<dbReference type="Pfam" id="PF07690">
    <property type="entry name" value="MFS_1"/>
    <property type="match status" value="1"/>
</dbReference>
<feature type="domain" description="Major facilitator superfamily (MFS) profile" evidence="6">
    <location>
        <begin position="11"/>
        <end position="405"/>
    </location>
</feature>
<feature type="transmembrane region" description="Helical" evidence="5">
    <location>
        <begin position="383"/>
        <end position="401"/>
    </location>
</feature>
<keyword evidence="8" id="KW-1185">Reference proteome</keyword>
<dbReference type="InterPro" id="IPR036259">
    <property type="entry name" value="MFS_trans_sf"/>
</dbReference>
<sequence length="407" mass="43993">MAMTKKNPSTVVLLTHTNITLYALCFWIQVGTLPYLTKKLDVNPVTFGYLQTTFAVVQLLGGPIFGRFGDLFGNRIALAIAFTSAFLSYFLLGVANTVFVIFLSRLPSVFMHAMQGAQMVITDITESKSRSDALGKLGLSYGVGMVLGPVIGGWCTTYASEQVAAFVAALGSLLSIGLVLTFVPQTTKTVHMSEEKEDDSDKKKSSNKLIDIDLFLSLVWKNPVARYLLFIKTVSGLPIGVLHSMFSMVALNHFKLSAAVNGYVLSYIGVVSMITQGLLIGRLTKYGFNDWTLINGSVACLCLSYGALALFVNDLISFCIALLPMVVAGAVFSTVVQAMLTRTVNANDTGSIIGISMSVHSLIRSVSPTIGGYIFQYYGFESFGILGVLCNGLLLVYIAIYDKPKTK</sequence>
<evidence type="ECO:0000256" key="2">
    <source>
        <dbReference type="ARBA" id="ARBA00022692"/>
    </source>
</evidence>
<evidence type="ECO:0000256" key="4">
    <source>
        <dbReference type="ARBA" id="ARBA00023136"/>
    </source>
</evidence>
<keyword evidence="4 5" id="KW-0472">Membrane</keyword>
<dbReference type="SUPFAM" id="SSF103473">
    <property type="entry name" value="MFS general substrate transporter"/>
    <property type="match status" value="1"/>
</dbReference>
<feature type="transmembrane region" description="Helical" evidence="5">
    <location>
        <begin position="263"/>
        <end position="281"/>
    </location>
</feature>
<dbReference type="CDD" id="cd17331">
    <property type="entry name" value="MFS_SLC22A18"/>
    <property type="match status" value="1"/>
</dbReference>
<gene>
    <name evidence="7" type="ORF">CVLEPA_LOCUS10653</name>
</gene>
<proteinExistence type="predicted"/>
<feature type="transmembrane region" description="Helical" evidence="5">
    <location>
        <begin position="227"/>
        <end position="251"/>
    </location>
</feature>
<dbReference type="Proteomes" id="UP001642483">
    <property type="component" value="Unassembled WGS sequence"/>
</dbReference>
<feature type="transmembrane region" description="Helical" evidence="5">
    <location>
        <begin position="48"/>
        <end position="66"/>
    </location>
</feature>
<dbReference type="InterPro" id="IPR011701">
    <property type="entry name" value="MFS"/>
</dbReference>
<feature type="transmembrane region" description="Helical" evidence="5">
    <location>
        <begin position="293"/>
        <end position="312"/>
    </location>
</feature>
<feature type="transmembrane region" description="Helical" evidence="5">
    <location>
        <begin position="78"/>
        <end position="103"/>
    </location>
</feature>
<evidence type="ECO:0000256" key="5">
    <source>
        <dbReference type="SAM" id="Phobius"/>
    </source>
</evidence>
<dbReference type="EMBL" id="CAWYQH010000068">
    <property type="protein sequence ID" value="CAK8680399.1"/>
    <property type="molecule type" value="Genomic_DNA"/>
</dbReference>
<organism evidence="7 8">
    <name type="scientific">Clavelina lepadiformis</name>
    <name type="common">Light-bulb sea squirt</name>
    <name type="synonym">Ascidia lepadiformis</name>
    <dbReference type="NCBI Taxonomy" id="159417"/>
    <lineage>
        <taxon>Eukaryota</taxon>
        <taxon>Metazoa</taxon>
        <taxon>Chordata</taxon>
        <taxon>Tunicata</taxon>
        <taxon>Ascidiacea</taxon>
        <taxon>Aplousobranchia</taxon>
        <taxon>Clavelinidae</taxon>
        <taxon>Clavelina</taxon>
    </lineage>
</organism>
<dbReference type="InterPro" id="IPR001958">
    <property type="entry name" value="Tet-R_TetA/multi-R_MdtG-like"/>
</dbReference>
<name>A0ABP0FL74_CLALP</name>
<dbReference type="PRINTS" id="PR01035">
    <property type="entry name" value="TCRTETA"/>
</dbReference>
<evidence type="ECO:0000313" key="7">
    <source>
        <dbReference type="EMBL" id="CAK8680399.1"/>
    </source>
</evidence>
<evidence type="ECO:0000313" key="8">
    <source>
        <dbReference type="Proteomes" id="UP001642483"/>
    </source>
</evidence>
<accession>A0ABP0FL74</accession>